<feature type="transmembrane region" description="Helical" evidence="1">
    <location>
        <begin position="129"/>
        <end position="149"/>
    </location>
</feature>
<keyword evidence="1" id="KW-0812">Transmembrane</keyword>
<evidence type="ECO:0000313" key="2">
    <source>
        <dbReference type="EMBL" id="MBE6513126.1"/>
    </source>
</evidence>
<reference evidence="2" key="1">
    <citation type="submission" date="2019-04" db="EMBL/GenBank/DDBJ databases">
        <title>Evolution of Biomass-Degrading Anaerobic Consortia Revealed by Metagenomics.</title>
        <authorList>
            <person name="Peng X."/>
        </authorList>
    </citation>
    <scope>NUCLEOTIDE SEQUENCE</scope>
    <source>
        <strain evidence="2">SIG14</strain>
    </source>
</reference>
<keyword evidence="1" id="KW-1133">Transmembrane helix</keyword>
<protein>
    <submittedName>
        <fullName evidence="2">DUF4013 domain-containing protein</fullName>
    </submittedName>
</protein>
<accession>A0A8T3VYV2</accession>
<name>A0A8T3VYV2_METOL</name>
<keyword evidence="1" id="KW-0472">Membrane</keyword>
<feature type="transmembrane region" description="Helical" evidence="1">
    <location>
        <begin position="21"/>
        <end position="45"/>
    </location>
</feature>
<feature type="transmembrane region" description="Helical" evidence="1">
    <location>
        <begin position="207"/>
        <end position="226"/>
    </location>
</feature>
<dbReference type="Pfam" id="PF13197">
    <property type="entry name" value="DUF4013"/>
    <property type="match status" value="1"/>
</dbReference>
<dbReference type="Proteomes" id="UP000732619">
    <property type="component" value="Unassembled WGS sequence"/>
</dbReference>
<gene>
    <name evidence="2" type="ORF">E7Z75_08315</name>
</gene>
<comment type="caution">
    <text evidence="2">The sequence shown here is derived from an EMBL/GenBank/DDBJ whole genome shotgun (WGS) entry which is preliminary data.</text>
</comment>
<dbReference type="EMBL" id="SUTG01000049">
    <property type="protein sequence ID" value="MBE6513126.1"/>
    <property type="molecule type" value="Genomic_DNA"/>
</dbReference>
<proteinExistence type="predicted"/>
<sequence>MEIGEIISDAIHYPLNHINSLLVYIVIMFVIGLIGVFTGVGVIIGQEANQGFASGIIGLIGLLLILIIALLVNGYGLDIIKLAIDRSDAAPEIDIANQVIAGLKYLIVSIVYCIIPFIVMALLSSLNDTLGLIVGIILFIIFGLALIMGECRLANTGSLGEALNIPEAIKDLQTIGILKTLIVLIIAGIIVFILNFIAGLFGGLGDIGSIISAILTAIIGAYTFFFTNRAIGLLYSDA</sequence>
<feature type="transmembrane region" description="Helical" evidence="1">
    <location>
        <begin position="180"/>
        <end position="201"/>
    </location>
</feature>
<dbReference type="InterPro" id="IPR025098">
    <property type="entry name" value="DUF4013"/>
</dbReference>
<feature type="transmembrane region" description="Helical" evidence="1">
    <location>
        <begin position="105"/>
        <end position="123"/>
    </location>
</feature>
<feature type="transmembrane region" description="Helical" evidence="1">
    <location>
        <begin position="51"/>
        <end position="72"/>
    </location>
</feature>
<dbReference type="AlphaFoldDB" id="A0A8T3VYV2"/>
<evidence type="ECO:0000256" key="1">
    <source>
        <dbReference type="SAM" id="Phobius"/>
    </source>
</evidence>
<evidence type="ECO:0000313" key="3">
    <source>
        <dbReference type="Proteomes" id="UP000732619"/>
    </source>
</evidence>
<organism evidence="2 3">
    <name type="scientific">Methanobrevibacter olleyae</name>
    <dbReference type="NCBI Taxonomy" id="294671"/>
    <lineage>
        <taxon>Archaea</taxon>
        <taxon>Methanobacteriati</taxon>
        <taxon>Methanobacteriota</taxon>
        <taxon>Methanomada group</taxon>
        <taxon>Methanobacteria</taxon>
        <taxon>Methanobacteriales</taxon>
        <taxon>Methanobacteriaceae</taxon>
        <taxon>Methanobrevibacter</taxon>
    </lineage>
</organism>